<proteinExistence type="inferred from homology"/>
<dbReference type="GO" id="GO:0016020">
    <property type="term" value="C:membrane"/>
    <property type="evidence" value="ECO:0007669"/>
    <property type="project" value="UniProtKB-SubCell"/>
</dbReference>
<name>A0AAD1ILK6_9MYCO</name>
<feature type="domain" description="EamA" evidence="7">
    <location>
        <begin position="158"/>
        <end position="285"/>
    </location>
</feature>
<keyword evidence="3 6" id="KW-0812">Transmembrane</keyword>
<evidence type="ECO:0000256" key="5">
    <source>
        <dbReference type="ARBA" id="ARBA00023136"/>
    </source>
</evidence>
<keyword evidence="4 6" id="KW-1133">Transmembrane helix</keyword>
<protein>
    <recommendedName>
        <fullName evidence="7">EamA domain-containing protein</fullName>
    </recommendedName>
</protein>
<evidence type="ECO:0000256" key="6">
    <source>
        <dbReference type="SAM" id="Phobius"/>
    </source>
</evidence>
<gene>
    <name evidence="8" type="ORF">MLIT_33010</name>
</gene>
<keyword evidence="9" id="KW-1185">Reference proteome</keyword>
<feature type="transmembrane region" description="Helical" evidence="6">
    <location>
        <begin position="15"/>
        <end position="36"/>
    </location>
</feature>
<dbReference type="RefSeq" id="WP_134054561.1">
    <property type="nucleotide sequence ID" value="NZ_AP022586.1"/>
</dbReference>
<dbReference type="Pfam" id="PF00892">
    <property type="entry name" value="EamA"/>
    <property type="match status" value="2"/>
</dbReference>
<feature type="transmembrane region" description="Helical" evidence="6">
    <location>
        <begin position="42"/>
        <end position="65"/>
    </location>
</feature>
<dbReference type="InterPro" id="IPR037185">
    <property type="entry name" value="EmrE-like"/>
</dbReference>
<evidence type="ECO:0000259" key="7">
    <source>
        <dbReference type="Pfam" id="PF00892"/>
    </source>
</evidence>
<dbReference type="PANTHER" id="PTHR22911">
    <property type="entry name" value="ACYL-MALONYL CONDENSING ENZYME-RELATED"/>
    <property type="match status" value="1"/>
</dbReference>
<dbReference type="EMBL" id="AP022586">
    <property type="protein sequence ID" value="BBY17709.1"/>
    <property type="molecule type" value="Genomic_DNA"/>
</dbReference>
<evidence type="ECO:0000313" key="9">
    <source>
        <dbReference type="Proteomes" id="UP000466607"/>
    </source>
</evidence>
<reference evidence="8 9" key="1">
    <citation type="journal article" date="2019" name="Emerg. Microbes Infect.">
        <title>Comprehensive subspecies identification of 175 nontuberculous mycobacteria species based on 7547 genomic profiles.</title>
        <authorList>
            <person name="Matsumoto Y."/>
            <person name="Kinjo T."/>
            <person name="Motooka D."/>
            <person name="Nabeya D."/>
            <person name="Jung N."/>
            <person name="Uechi K."/>
            <person name="Horii T."/>
            <person name="Iida T."/>
            <person name="Fujita J."/>
            <person name="Nakamura S."/>
        </authorList>
    </citation>
    <scope>NUCLEOTIDE SEQUENCE [LARGE SCALE GENOMIC DNA]</scope>
    <source>
        <strain evidence="8 9">JCM 17423</strain>
    </source>
</reference>
<feature type="transmembrane region" description="Helical" evidence="6">
    <location>
        <begin position="155"/>
        <end position="176"/>
    </location>
</feature>
<feature type="transmembrane region" description="Helical" evidence="6">
    <location>
        <begin position="104"/>
        <end position="125"/>
    </location>
</feature>
<evidence type="ECO:0000256" key="2">
    <source>
        <dbReference type="ARBA" id="ARBA00007362"/>
    </source>
</evidence>
<feature type="domain" description="EamA" evidence="7">
    <location>
        <begin position="18"/>
        <end position="148"/>
    </location>
</feature>
<dbReference type="SUPFAM" id="SSF103481">
    <property type="entry name" value="Multidrug resistance efflux transporter EmrE"/>
    <property type="match status" value="2"/>
</dbReference>
<feature type="transmembrane region" description="Helical" evidence="6">
    <location>
        <begin position="132"/>
        <end position="149"/>
    </location>
</feature>
<evidence type="ECO:0000256" key="3">
    <source>
        <dbReference type="ARBA" id="ARBA00022692"/>
    </source>
</evidence>
<comment type="similarity">
    <text evidence="2">Belongs to the EamA transporter family.</text>
</comment>
<evidence type="ECO:0000313" key="8">
    <source>
        <dbReference type="EMBL" id="BBY17709.1"/>
    </source>
</evidence>
<evidence type="ECO:0000256" key="1">
    <source>
        <dbReference type="ARBA" id="ARBA00004141"/>
    </source>
</evidence>
<accession>A0AAD1ILK6</accession>
<organism evidence="8 9">
    <name type="scientific">Mycolicibacterium litorale</name>
    <dbReference type="NCBI Taxonomy" id="758802"/>
    <lineage>
        <taxon>Bacteria</taxon>
        <taxon>Bacillati</taxon>
        <taxon>Actinomycetota</taxon>
        <taxon>Actinomycetes</taxon>
        <taxon>Mycobacteriales</taxon>
        <taxon>Mycobacteriaceae</taxon>
        <taxon>Mycolicibacterium</taxon>
    </lineage>
</organism>
<evidence type="ECO:0000256" key="4">
    <source>
        <dbReference type="ARBA" id="ARBA00022989"/>
    </source>
</evidence>
<keyword evidence="5 6" id="KW-0472">Membrane</keyword>
<dbReference type="PANTHER" id="PTHR22911:SF6">
    <property type="entry name" value="SOLUTE CARRIER FAMILY 35 MEMBER G1"/>
    <property type="match status" value="1"/>
</dbReference>
<dbReference type="InterPro" id="IPR000620">
    <property type="entry name" value="EamA_dom"/>
</dbReference>
<dbReference type="AlphaFoldDB" id="A0AAD1ILK6"/>
<comment type="subcellular location">
    <subcellularLocation>
        <location evidence="1">Membrane</location>
        <topology evidence="1">Multi-pass membrane protein</topology>
    </subcellularLocation>
</comment>
<feature type="transmembrane region" description="Helical" evidence="6">
    <location>
        <begin position="270"/>
        <end position="287"/>
    </location>
</feature>
<feature type="transmembrane region" description="Helical" evidence="6">
    <location>
        <begin position="77"/>
        <end position="98"/>
    </location>
</feature>
<feature type="transmembrane region" description="Helical" evidence="6">
    <location>
        <begin position="188"/>
        <end position="210"/>
    </location>
</feature>
<sequence>MSTSRTTVGHRPENLALGAALTTAAFFCVALVGTLAKVSGQYTSTGVLLLFQNLICLVFIVPVVWRDGWSSLRTSKIGLHVTRAVTGTACWYALFFAITQIPLANATLLTYSAPLWMPLVAWVVTRQRVARATWIGAGIGFAGVVLVLQPQTRSFHVGEVAALAGAVLLAIAMMSVRWLGATEPITRVLFYYFLLSTVLAVPIAIVDWQAFPPRAWVWLIALGFAQLFSQILIVVAYRYASAEKVGPFIYCVIVFTAVIDWIVWHHPPTLYMYIGTALVIGGGLVAVRARAAPTPGGG</sequence>
<feature type="transmembrane region" description="Helical" evidence="6">
    <location>
        <begin position="247"/>
        <end position="264"/>
    </location>
</feature>
<dbReference type="Proteomes" id="UP000466607">
    <property type="component" value="Chromosome"/>
</dbReference>
<feature type="transmembrane region" description="Helical" evidence="6">
    <location>
        <begin position="216"/>
        <end position="240"/>
    </location>
</feature>